<proteinExistence type="predicted"/>
<evidence type="ECO:0000256" key="2">
    <source>
        <dbReference type="ARBA" id="ARBA00004236"/>
    </source>
</evidence>
<dbReference type="GO" id="GO:0005102">
    <property type="term" value="F:signaling receptor binding"/>
    <property type="evidence" value="ECO:0007669"/>
    <property type="project" value="TreeGrafter"/>
</dbReference>
<sequence>MALTLPAIPDWDWTGRGEVVRGQRPAPIVLAGAWSEHGYGPHRNRSLPLQPPPPPPKFSTILLPALLQSHASKTLFLPGEQRLESRGEVCTDLRPRLCVIQRASNGYGFNLHSERARPGQYIRAVDEDSPAERAGVLAKDRIVQVNGMMVEGKTHSQVVAAIKAGGSETRLLLVDADTDAYFKRCRVAPTVDHLTGPLPEPVINGGMEEKVNGRRPNGAERDSKLSISPSPSSASSNTSLTTLPANTPPEGLVSGAIPSSQPESAAGQGARPPETSQQESAPYGLDQEK</sequence>
<dbReference type="InterPro" id="IPR015098">
    <property type="entry name" value="EBP50_C"/>
</dbReference>
<keyword evidence="15" id="KW-1185">Reference proteome</keyword>
<name>A0A9N7Z0Q7_PLEPL</name>
<dbReference type="SUPFAM" id="SSF50156">
    <property type="entry name" value="PDZ domain-like"/>
    <property type="match status" value="1"/>
</dbReference>
<evidence type="ECO:0000256" key="8">
    <source>
        <dbReference type="ARBA" id="ARBA00030310"/>
    </source>
</evidence>
<dbReference type="EMBL" id="CADEAL010003424">
    <property type="protein sequence ID" value="CAB1444672.1"/>
    <property type="molecule type" value="Genomic_DNA"/>
</dbReference>
<keyword evidence="7" id="KW-0677">Repeat</keyword>
<dbReference type="SMART" id="SM00228">
    <property type="entry name" value="PDZ"/>
    <property type="match status" value="1"/>
</dbReference>
<evidence type="ECO:0000256" key="3">
    <source>
        <dbReference type="ARBA" id="ARBA00004466"/>
    </source>
</evidence>
<comment type="subcellular location">
    <subcellularLocation>
        <location evidence="2">Cell membrane</location>
    </subcellularLocation>
    <subcellularLocation>
        <location evidence="4">Cell projection</location>
        <location evidence="4">Filopodium</location>
    </subcellularLocation>
    <subcellularLocation>
        <location evidence="1">Cell projection</location>
        <location evidence="1">Microvillus</location>
    </subcellularLocation>
    <subcellularLocation>
        <location evidence="3">Cell projection</location>
        <location evidence="3">Ruffle</location>
    </subcellularLocation>
</comment>
<dbReference type="Pfam" id="PF09007">
    <property type="entry name" value="EBP50_C"/>
    <property type="match status" value="1"/>
</dbReference>
<evidence type="ECO:0000313" key="15">
    <source>
        <dbReference type="Proteomes" id="UP001153269"/>
    </source>
</evidence>
<dbReference type="PANTHER" id="PTHR14191">
    <property type="entry name" value="PDZ DOMAIN CONTAINING PROTEIN"/>
    <property type="match status" value="1"/>
</dbReference>
<protein>
    <recommendedName>
        <fullName evidence="5">Na(+)/H(+) exchange regulatory cofactor NHE-RF1</fullName>
    </recommendedName>
    <alternativeName>
        <fullName evidence="10">Ezrin-radixin-moesin-binding phosphoprotein 50</fullName>
    </alternativeName>
    <alternativeName>
        <fullName evidence="9">Regulatory cofactor of Na(+)/H(+) exchanger</fullName>
    </alternativeName>
    <alternativeName>
        <fullName evidence="8">Sodium-hydrogen exchanger regulatory factor 1</fullName>
    </alternativeName>
    <alternativeName>
        <fullName evidence="11">Solute carrier family 9 isoform A3 regulatory factor 1</fullName>
    </alternativeName>
</protein>
<feature type="domain" description="PDZ" evidence="13">
    <location>
        <begin position="97"/>
        <end position="177"/>
    </location>
</feature>
<dbReference type="PROSITE" id="PS50106">
    <property type="entry name" value="PDZ"/>
    <property type="match status" value="1"/>
</dbReference>
<dbReference type="Gene3D" id="2.30.42.10">
    <property type="match status" value="1"/>
</dbReference>
<evidence type="ECO:0000256" key="5">
    <source>
        <dbReference type="ARBA" id="ARBA00016876"/>
    </source>
</evidence>
<comment type="caution">
    <text evidence="14">The sequence shown here is derived from an EMBL/GenBank/DDBJ whole genome shotgun (WGS) entry which is preliminary data.</text>
</comment>
<dbReference type="InterPro" id="IPR041489">
    <property type="entry name" value="PDZ_6"/>
</dbReference>
<dbReference type="CDD" id="cd06768">
    <property type="entry name" value="PDZ_NHERF-like"/>
    <property type="match status" value="1"/>
</dbReference>
<dbReference type="InterPro" id="IPR051067">
    <property type="entry name" value="NHER"/>
</dbReference>
<organism evidence="14 15">
    <name type="scientific">Pleuronectes platessa</name>
    <name type="common">European plaice</name>
    <dbReference type="NCBI Taxonomy" id="8262"/>
    <lineage>
        <taxon>Eukaryota</taxon>
        <taxon>Metazoa</taxon>
        <taxon>Chordata</taxon>
        <taxon>Craniata</taxon>
        <taxon>Vertebrata</taxon>
        <taxon>Euteleostomi</taxon>
        <taxon>Actinopterygii</taxon>
        <taxon>Neopterygii</taxon>
        <taxon>Teleostei</taxon>
        <taxon>Neoteleostei</taxon>
        <taxon>Acanthomorphata</taxon>
        <taxon>Carangaria</taxon>
        <taxon>Pleuronectiformes</taxon>
        <taxon>Pleuronectoidei</taxon>
        <taxon>Pleuronectidae</taxon>
        <taxon>Pleuronectes</taxon>
    </lineage>
</organism>
<dbReference type="GO" id="GO:0001726">
    <property type="term" value="C:ruffle"/>
    <property type="evidence" value="ECO:0007669"/>
    <property type="project" value="UniProtKB-SubCell"/>
</dbReference>
<dbReference type="PANTHER" id="PTHR14191:SF7">
    <property type="entry name" value="NA(+)_H(+) EXCHANGE REGULATORY COFACTOR NHE-RF1"/>
    <property type="match status" value="1"/>
</dbReference>
<dbReference type="Proteomes" id="UP001153269">
    <property type="component" value="Unassembled WGS sequence"/>
</dbReference>
<evidence type="ECO:0000256" key="7">
    <source>
        <dbReference type="ARBA" id="ARBA00022737"/>
    </source>
</evidence>
<dbReference type="GO" id="GO:0043495">
    <property type="term" value="F:protein-membrane adaptor activity"/>
    <property type="evidence" value="ECO:0007669"/>
    <property type="project" value="TreeGrafter"/>
</dbReference>
<dbReference type="InterPro" id="IPR001478">
    <property type="entry name" value="PDZ"/>
</dbReference>
<evidence type="ECO:0000256" key="6">
    <source>
        <dbReference type="ARBA" id="ARBA00022475"/>
    </source>
</evidence>
<feature type="region of interest" description="Disordered" evidence="12">
    <location>
        <begin position="194"/>
        <end position="289"/>
    </location>
</feature>
<dbReference type="AlphaFoldDB" id="A0A9N7Z0Q7"/>
<feature type="compositionally biased region" description="Basic and acidic residues" evidence="12">
    <location>
        <begin position="207"/>
        <end position="224"/>
    </location>
</feature>
<dbReference type="Pfam" id="PF17820">
    <property type="entry name" value="PDZ_6"/>
    <property type="match status" value="1"/>
</dbReference>
<evidence type="ECO:0000256" key="4">
    <source>
        <dbReference type="ARBA" id="ARBA00004486"/>
    </source>
</evidence>
<evidence type="ECO:0000256" key="10">
    <source>
        <dbReference type="ARBA" id="ARBA00032844"/>
    </source>
</evidence>
<keyword evidence="6" id="KW-0472">Membrane</keyword>
<feature type="compositionally biased region" description="Low complexity" evidence="12">
    <location>
        <begin position="228"/>
        <end position="249"/>
    </location>
</feature>
<accession>A0A9N7Z0Q7</accession>
<keyword evidence="6" id="KW-1003">Cell membrane</keyword>
<evidence type="ECO:0000259" key="13">
    <source>
        <dbReference type="PROSITE" id="PS50106"/>
    </source>
</evidence>
<evidence type="ECO:0000256" key="11">
    <source>
        <dbReference type="ARBA" id="ARBA00033293"/>
    </source>
</evidence>
<dbReference type="GO" id="GO:0072659">
    <property type="term" value="P:protein localization to plasma membrane"/>
    <property type="evidence" value="ECO:0007669"/>
    <property type="project" value="TreeGrafter"/>
</dbReference>
<reference evidence="14" key="1">
    <citation type="submission" date="2020-03" db="EMBL/GenBank/DDBJ databases">
        <authorList>
            <person name="Weist P."/>
        </authorList>
    </citation>
    <scope>NUCLEOTIDE SEQUENCE</scope>
</reference>
<evidence type="ECO:0000313" key="14">
    <source>
        <dbReference type="EMBL" id="CAB1444672.1"/>
    </source>
</evidence>
<evidence type="ECO:0000256" key="1">
    <source>
        <dbReference type="ARBA" id="ARBA00004105"/>
    </source>
</evidence>
<dbReference type="InterPro" id="IPR036034">
    <property type="entry name" value="PDZ_sf"/>
</dbReference>
<evidence type="ECO:0000256" key="12">
    <source>
        <dbReference type="SAM" id="MobiDB-lite"/>
    </source>
</evidence>
<dbReference type="GO" id="GO:0005902">
    <property type="term" value="C:microvillus"/>
    <property type="evidence" value="ECO:0007669"/>
    <property type="project" value="UniProtKB-SubCell"/>
</dbReference>
<gene>
    <name evidence="14" type="ORF">PLEPLA_LOCUS32390</name>
</gene>
<dbReference type="GO" id="GO:0030175">
    <property type="term" value="C:filopodium"/>
    <property type="evidence" value="ECO:0007669"/>
    <property type="project" value="UniProtKB-SubCell"/>
</dbReference>
<dbReference type="GO" id="GO:0016324">
    <property type="term" value="C:apical plasma membrane"/>
    <property type="evidence" value="ECO:0007669"/>
    <property type="project" value="TreeGrafter"/>
</dbReference>
<evidence type="ECO:0000256" key="9">
    <source>
        <dbReference type="ARBA" id="ARBA00032825"/>
    </source>
</evidence>